<evidence type="ECO:0000256" key="10">
    <source>
        <dbReference type="RuleBase" id="RU364125"/>
    </source>
</evidence>
<name>A0AAV3U5G7_9ALTE</name>
<dbReference type="AlphaFoldDB" id="A0AAV3U5G7"/>
<dbReference type="RefSeq" id="WP_345424895.1">
    <property type="nucleotide sequence ID" value="NZ_AP031496.1"/>
</dbReference>
<dbReference type="GO" id="GO:0071978">
    <property type="term" value="P:bacterial-type flagellum-dependent swarming motility"/>
    <property type="evidence" value="ECO:0007669"/>
    <property type="project" value="TreeGrafter"/>
</dbReference>
<evidence type="ECO:0000256" key="4">
    <source>
        <dbReference type="ARBA" id="ARBA00022475"/>
    </source>
</evidence>
<dbReference type="PANTHER" id="PTHR35091">
    <property type="entry name" value="FLAGELLAR PROTEIN FLIL"/>
    <property type="match status" value="1"/>
</dbReference>
<reference evidence="13" key="1">
    <citation type="journal article" date="2019" name="Int. J. Syst. Evol. Microbiol.">
        <title>The Global Catalogue of Microorganisms (GCM) 10K type strain sequencing project: providing services to taxonomists for standard genome sequencing and annotation.</title>
        <authorList>
            <consortium name="The Broad Institute Genomics Platform"/>
            <consortium name="The Broad Institute Genome Sequencing Center for Infectious Disease"/>
            <person name="Wu L."/>
            <person name="Ma J."/>
        </authorList>
    </citation>
    <scope>NUCLEOTIDE SEQUENCE [LARGE SCALE GENOMIC DNA]</scope>
    <source>
        <strain evidence="13">JCM 19134</strain>
    </source>
</reference>
<dbReference type="InterPro" id="IPR005503">
    <property type="entry name" value="FliL"/>
</dbReference>
<evidence type="ECO:0000256" key="9">
    <source>
        <dbReference type="ARBA" id="ARBA00023136"/>
    </source>
</evidence>
<keyword evidence="9 10" id="KW-0472">Membrane</keyword>
<dbReference type="EMBL" id="BAABLX010000028">
    <property type="protein sequence ID" value="GAA4950292.1"/>
    <property type="molecule type" value="Genomic_DNA"/>
</dbReference>
<feature type="chain" id="PRO_5043696849" description="Flagellar protein FliL" evidence="11">
    <location>
        <begin position="27"/>
        <end position="143"/>
    </location>
</feature>
<proteinExistence type="inferred from homology"/>
<keyword evidence="8" id="KW-1133">Transmembrane helix</keyword>
<sequence length="143" mass="16140">MLTIKRQLSLWLIMTVAALFATQANAQDEEEGGESQPSAVYVPLRPSFVVNYGGAGRMRYIKADITVRAKDTPTADQIRYHMPYIRNNIVLLLSKQTDEAIDTQEGKEILRQAALQEVHLVLEAEEEESGATDLYFDNFIVQH</sequence>
<gene>
    <name evidence="12" type="primary">fliL_2</name>
    <name evidence="12" type="ORF">GCM10025791_33240</name>
</gene>
<evidence type="ECO:0000256" key="2">
    <source>
        <dbReference type="ARBA" id="ARBA00004162"/>
    </source>
</evidence>
<accession>A0AAV3U5G7</accession>
<keyword evidence="13" id="KW-1185">Reference proteome</keyword>
<dbReference type="Pfam" id="PF03748">
    <property type="entry name" value="FliL"/>
    <property type="match status" value="1"/>
</dbReference>
<keyword evidence="12" id="KW-0282">Flagellum</keyword>
<comment type="subcellular location">
    <subcellularLocation>
        <location evidence="10">Cell inner membrane</location>
    </subcellularLocation>
    <subcellularLocation>
        <location evidence="2">Cell membrane</location>
        <topology evidence="2">Single-pass membrane protein</topology>
    </subcellularLocation>
</comment>
<dbReference type="PANTHER" id="PTHR35091:SF2">
    <property type="entry name" value="FLAGELLAR PROTEIN FLIL"/>
    <property type="match status" value="1"/>
</dbReference>
<organism evidence="12 13">
    <name type="scientific">Halioxenophilus aromaticivorans</name>
    <dbReference type="NCBI Taxonomy" id="1306992"/>
    <lineage>
        <taxon>Bacteria</taxon>
        <taxon>Pseudomonadati</taxon>
        <taxon>Pseudomonadota</taxon>
        <taxon>Gammaproteobacteria</taxon>
        <taxon>Alteromonadales</taxon>
        <taxon>Alteromonadaceae</taxon>
        <taxon>Halioxenophilus</taxon>
    </lineage>
</organism>
<dbReference type="GO" id="GO:0005886">
    <property type="term" value="C:plasma membrane"/>
    <property type="evidence" value="ECO:0007669"/>
    <property type="project" value="UniProtKB-SubCell"/>
</dbReference>
<protein>
    <recommendedName>
        <fullName evidence="10">Flagellar protein FliL</fullName>
    </recommendedName>
</protein>
<evidence type="ECO:0000256" key="11">
    <source>
        <dbReference type="SAM" id="SignalP"/>
    </source>
</evidence>
<comment type="similarity">
    <text evidence="3 10">Belongs to the FliL family.</text>
</comment>
<evidence type="ECO:0000313" key="12">
    <source>
        <dbReference type="EMBL" id="GAA4950292.1"/>
    </source>
</evidence>
<dbReference type="GO" id="GO:0009425">
    <property type="term" value="C:bacterial-type flagellum basal body"/>
    <property type="evidence" value="ECO:0007669"/>
    <property type="project" value="InterPro"/>
</dbReference>
<keyword evidence="7 10" id="KW-0283">Flagellar rotation</keyword>
<keyword evidence="11" id="KW-0732">Signal</keyword>
<keyword evidence="6" id="KW-0812">Transmembrane</keyword>
<comment type="function">
    <text evidence="1 10">Controls the rotational direction of flagella during chemotaxis.</text>
</comment>
<feature type="signal peptide" evidence="11">
    <location>
        <begin position="1"/>
        <end position="26"/>
    </location>
</feature>
<evidence type="ECO:0000256" key="7">
    <source>
        <dbReference type="ARBA" id="ARBA00022779"/>
    </source>
</evidence>
<keyword evidence="12" id="KW-0966">Cell projection</keyword>
<keyword evidence="12" id="KW-0969">Cilium</keyword>
<evidence type="ECO:0000256" key="1">
    <source>
        <dbReference type="ARBA" id="ARBA00002254"/>
    </source>
</evidence>
<evidence type="ECO:0000313" key="13">
    <source>
        <dbReference type="Proteomes" id="UP001409585"/>
    </source>
</evidence>
<evidence type="ECO:0000256" key="8">
    <source>
        <dbReference type="ARBA" id="ARBA00022989"/>
    </source>
</evidence>
<evidence type="ECO:0000256" key="6">
    <source>
        <dbReference type="ARBA" id="ARBA00022692"/>
    </source>
</evidence>
<dbReference type="Proteomes" id="UP001409585">
    <property type="component" value="Unassembled WGS sequence"/>
</dbReference>
<keyword evidence="5 10" id="KW-0145">Chemotaxis</keyword>
<evidence type="ECO:0000256" key="5">
    <source>
        <dbReference type="ARBA" id="ARBA00022500"/>
    </source>
</evidence>
<dbReference type="GO" id="GO:0006935">
    <property type="term" value="P:chemotaxis"/>
    <property type="evidence" value="ECO:0007669"/>
    <property type="project" value="UniProtKB-KW"/>
</dbReference>
<comment type="caution">
    <text evidence="12">The sequence shown here is derived from an EMBL/GenBank/DDBJ whole genome shotgun (WGS) entry which is preliminary data.</text>
</comment>
<keyword evidence="10" id="KW-0997">Cell inner membrane</keyword>
<evidence type="ECO:0000256" key="3">
    <source>
        <dbReference type="ARBA" id="ARBA00008281"/>
    </source>
</evidence>
<keyword evidence="4" id="KW-1003">Cell membrane</keyword>